<dbReference type="HOGENOM" id="CLU_054583_0_0_1"/>
<name>A7TNC7_VANPO</name>
<dbReference type="STRING" id="436907.A7TNC7"/>
<dbReference type="InParanoid" id="A7TNC7"/>
<dbReference type="InterPro" id="IPR035278">
    <property type="entry name" value="DUF5355"/>
</dbReference>
<gene>
    <name evidence="1" type="ORF">Kpol_505p36</name>
</gene>
<dbReference type="OMA" id="NDECGIA"/>
<evidence type="ECO:0000313" key="2">
    <source>
        <dbReference type="Proteomes" id="UP000000267"/>
    </source>
</evidence>
<protein>
    <submittedName>
        <fullName evidence="1">Uncharacterized protein</fullName>
    </submittedName>
</protein>
<evidence type="ECO:0000313" key="1">
    <source>
        <dbReference type="EMBL" id="EDO16259.1"/>
    </source>
</evidence>
<dbReference type="Pfam" id="PF17306">
    <property type="entry name" value="DUF5355"/>
    <property type="match status" value="1"/>
</dbReference>
<dbReference type="FunCoup" id="A7TNC7">
    <property type="interactions" value="29"/>
</dbReference>
<dbReference type="RefSeq" id="XP_001644117.1">
    <property type="nucleotide sequence ID" value="XM_001644067.1"/>
</dbReference>
<keyword evidence="2" id="KW-1185">Reference proteome</keyword>
<dbReference type="eggNOG" id="ENOG502RY3I">
    <property type="taxonomic scope" value="Eukaryota"/>
</dbReference>
<organism evidence="2">
    <name type="scientific">Vanderwaltozyma polyspora (strain ATCC 22028 / DSM 70294 / BCRC 21397 / CBS 2163 / NBRC 10782 / NRRL Y-8283 / UCD 57-17)</name>
    <name type="common">Kluyveromyces polysporus</name>
    <dbReference type="NCBI Taxonomy" id="436907"/>
    <lineage>
        <taxon>Eukaryota</taxon>
        <taxon>Fungi</taxon>
        <taxon>Dikarya</taxon>
        <taxon>Ascomycota</taxon>
        <taxon>Saccharomycotina</taxon>
        <taxon>Saccharomycetes</taxon>
        <taxon>Saccharomycetales</taxon>
        <taxon>Saccharomycetaceae</taxon>
        <taxon>Vanderwaltozyma</taxon>
    </lineage>
</organism>
<reference evidence="1 2" key="1">
    <citation type="journal article" date="2007" name="Proc. Natl. Acad. Sci. U.S.A.">
        <title>Independent sorting-out of thousands of duplicated gene pairs in two yeast species descended from a whole-genome duplication.</title>
        <authorList>
            <person name="Scannell D.R."/>
            <person name="Frank A.C."/>
            <person name="Conant G.C."/>
            <person name="Byrne K.P."/>
            <person name="Woolfit M."/>
            <person name="Wolfe K.H."/>
        </authorList>
    </citation>
    <scope>NUCLEOTIDE SEQUENCE [LARGE SCALE GENOMIC DNA]</scope>
    <source>
        <strain evidence="2">ATCC 22028 / DSM 70294 / BCRC 21397 / CBS 2163 / NBRC 10782 / NRRL Y-8283 / UCD 57-17</strain>
    </source>
</reference>
<dbReference type="GO" id="GO:0000122">
    <property type="term" value="P:negative regulation of transcription by RNA polymerase II"/>
    <property type="evidence" value="ECO:0007669"/>
    <property type="project" value="EnsemblFungi"/>
</dbReference>
<dbReference type="GeneID" id="5544397"/>
<dbReference type="OrthoDB" id="4031940at2759"/>
<dbReference type="PhylomeDB" id="A7TNC7"/>
<sequence>MCIRDANLLLKLPLQYGKIKVSFDQLPNYLYDKRSNVNRGLLQFGSCQVSQLLKLSDLVIDYISCILCLFEDELSETVYNVLVDDLMLSVLNAICIYREVAIKTMETSYRSEDKDSHWSTSGVYIKKALGLLQYFKNCKITDDPTFLSILNNISVELKVVQQLGMVILVLSKLRNKIYRNTRDAVMDFHNEDINELSHSSMLYAKLVIGCKDQIAGLPRTSIINEQTHSYLEALALILLSMDQYQKDECGVAIGMINSAVNELSKIVPISKLNDSLLVKQKKTDKIKNMLKKRPSLESSNSSIIMKMTNSSPLPALLKNTLDDFVVPLTILLRYRYQQTNDNVSFKPIEKNVEVIHGLYPQGKVPQLDGTIWIFDNMVLKELNASNSSSNEVTNYY</sequence>
<dbReference type="AlphaFoldDB" id="A7TNC7"/>
<dbReference type="GO" id="GO:0070481">
    <property type="term" value="P:nuclear-transcribed mRNA catabolic process, non-stop decay"/>
    <property type="evidence" value="ECO:0007669"/>
    <property type="project" value="EnsemblFungi"/>
</dbReference>
<dbReference type="Proteomes" id="UP000000267">
    <property type="component" value="Unassembled WGS sequence"/>
</dbReference>
<proteinExistence type="predicted"/>
<dbReference type="KEGG" id="vpo:Kpol_505p36"/>
<accession>A7TNC7</accession>
<dbReference type="EMBL" id="DS480429">
    <property type="protein sequence ID" value="EDO16259.1"/>
    <property type="molecule type" value="Genomic_DNA"/>
</dbReference>